<accession>A0A6I1GI99</accession>
<feature type="transmembrane region" description="Helical" evidence="7">
    <location>
        <begin position="761"/>
        <end position="784"/>
    </location>
</feature>
<evidence type="ECO:0000256" key="7">
    <source>
        <dbReference type="SAM" id="Phobius"/>
    </source>
</evidence>
<feature type="region of interest" description="Disordered" evidence="6">
    <location>
        <begin position="1"/>
        <end position="51"/>
    </location>
</feature>
<sequence>MTDQINVEASDGKTTARPDDAATTPEPTPAQHETKPAAETRSAAEAQPVSATQPADMLMLDGDDGDTPHVDDVSPRRIHDFGDLFHACAAVLLAAVAILSATYLSGFVTGVESDAHTAGQALNWMVDLPTSMLQQLAIVSIVAMVIVQLLIDREWVQSALSILAMFGGLAAVWGISMAVSHIDNMTLISALSSPSSSMGARLLPDFYAAGAALLTVAGPRRTRSMVKWGWNILYIVSAVLILLSVNSVVGVIVSFAAGRTVGMLLRFIIGTKNQGAWGNDLVQALGGIGIDVTSLERRMDFESVHGTLGASLDDDLVEGSRLYEAQDYRGRRFIVSALDSQVHTAGYFKQLWRWIRLTGVASRRDRSPRDATQHHMAMLLGLRNAGLPTPQVYGVADTGETSVLVLQGEDVMQECNLNTLSDDDAVALMRFLSVANRRGYTHRRITPSTLARLESGTPIIAGWQNGDDASSPANVALDQVQLLTLLAVLIGSDRALAATREILGDETVIALAPFVQKAAIPADTRALPGWDKHIMTDLRSKITALTPETAAPEPAAPVHLARFSLRSFLGTALLLVAVVVVFTQLKPNEVIAAVRNANPVMAIVCLVFEVVAIVGSSVELGAFIDRDRRKPLGIFMSQVAQGFAVVSMPAGVGPAVINLQFLRKSGYRNTTATAIMTAVLTVYYGGTVLMLLIIGIFTGSDALRGMIPTNTLITIVGVVLLVFAIAMMIPPVRHLVSDRLLPLAKSYARQLIDVLTNPKELTFSVLGMLILNVATGLEFWAALLAFGQMTNPMETLFIFLVANAVGSAVPTPGGLGGVEAALTFSFGAVGVPAGVALSATLLYRALFYWLRIPLGALAMRWLDRHDLI</sequence>
<feature type="transmembrane region" description="Helical" evidence="7">
    <location>
        <begin position="632"/>
        <end position="652"/>
    </location>
</feature>
<protein>
    <submittedName>
        <fullName evidence="8">Lysylphosphatidylglycerol synthase TM region</fullName>
    </submittedName>
</protein>
<dbReference type="Proteomes" id="UP000441772">
    <property type="component" value="Unassembled WGS sequence"/>
</dbReference>
<comment type="caution">
    <text evidence="8">The sequence shown here is derived from an EMBL/GenBank/DDBJ whole genome shotgun (WGS) entry which is preliminary data.</text>
</comment>
<evidence type="ECO:0000256" key="3">
    <source>
        <dbReference type="ARBA" id="ARBA00022692"/>
    </source>
</evidence>
<comment type="subcellular location">
    <subcellularLocation>
        <location evidence="1">Cell membrane</location>
        <topology evidence="1">Multi-pass membrane protein</topology>
    </subcellularLocation>
</comment>
<feature type="transmembrane region" description="Helical" evidence="7">
    <location>
        <begin position="709"/>
        <end position="729"/>
    </location>
</feature>
<dbReference type="PANTHER" id="PTHR39087">
    <property type="entry name" value="UPF0104 MEMBRANE PROTEIN MJ1595"/>
    <property type="match status" value="1"/>
</dbReference>
<evidence type="ECO:0000256" key="6">
    <source>
        <dbReference type="SAM" id="MobiDB-lite"/>
    </source>
</evidence>
<gene>
    <name evidence="8" type="ORF">F7D09_0079</name>
</gene>
<keyword evidence="3 7" id="KW-0812">Transmembrane</keyword>
<evidence type="ECO:0000313" key="9">
    <source>
        <dbReference type="Proteomes" id="UP000441772"/>
    </source>
</evidence>
<dbReference type="PANTHER" id="PTHR39087:SF2">
    <property type="entry name" value="UPF0104 MEMBRANE PROTEIN MJ1595"/>
    <property type="match status" value="1"/>
</dbReference>
<keyword evidence="9" id="KW-1185">Reference proteome</keyword>
<dbReference type="AlphaFoldDB" id="A0A6I1GI99"/>
<feature type="transmembrane region" description="Helical" evidence="7">
    <location>
        <begin position="672"/>
        <end position="697"/>
    </location>
</feature>
<feature type="transmembrane region" description="Helical" evidence="7">
    <location>
        <begin position="158"/>
        <end position="178"/>
    </location>
</feature>
<feature type="compositionally biased region" description="Basic and acidic residues" evidence="6">
    <location>
        <begin position="10"/>
        <end position="20"/>
    </location>
</feature>
<dbReference type="GO" id="GO:0005886">
    <property type="term" value="C:plasma membrane"/>
    <property type="evidence" value="ECO:0007669"/>
    <property type="project" value="UniProtKB-SubCell"/>
</dbReference>
<feature type="transmembrane region" description="Helical" evidence="7">
    <location>
        <begin position="84"/>
        <end position="104"/>
    </location>
</feature>
<feature type="transmembrane region" description="Helical" evidence="7">
    <location>
        <begin position="568"/>
        <end position="585"/>
    </location>
</feature>
<organism evidence="8 9">
    <name type="scientific">Bifidobacterium leontopitheci</name>
    <dbReference type="NCBI Taxonomy" id="2650774"/>
    <lineage>
        <taxon>Bacteria</taxon>
        <taxon>Bacillati</taxon>
        <taxon>Actinomycetota</taxon>
        <taxon>Actinomycetes</taxon>
        <taxon>Bifidobacteriales</taxon>
        <taxon>Bifidobacteriaceae</taxon>
        <taxon>Bifidobacterium</taxon>
    </lineage>
</organism>
<proteinExistence type="predicted"/>
<dbReference type="NCBIfam" id="TIGR00374">
    <property type="entry name" value="flippase-like domain"/>
    <property type="match status" value="1"/>
</dbReference>
<feature type="transmembrane region" description="Helical" evidence="7">
    <location>
        <begin position="228"/>
        <end position="245"/>
    </location>
</feature>
<reference evidence="8 9" key="1">
    <citation type="submission" date="2019-09" db="EMBL/GenBank/DDBJ databases">
        <title>Characterization of the phylogenetic diversity of two novel species belonging to the genus Bifidobacterium: Bifidobacterium cebidarum sp. nov. and Bifidobacterium leontopitheci sp. nov.</title>
        <authorList>
            <person name="Lugli G.A."/>
            <person name="Duranti S."/>
            <person name="Milani C."/>
            <person name="Turroni F."/>
            <person name="Ventura M."/>
        </authorList>
    </citation>
    <scope>NUCLEOTIDE SEQUENCE [LARGE SCALE GENOMIC DNA]</scope>
    <source>
        <strain evidence="8 9">LMG 31471</strain>
    </source>
</reference>
<keyword evidence="4 7" id="KW-1133">Transmembrane helix</keyword>
<evidence type="ECO:0000256" key="1">
    <source>
        <dbReference type="ARBA" id="ARBA00004651"/>
    </source>
</evidence>
<dbReference type="EMBL" id="WBVT01000001">
    <property type="protein sequence ID" value="KAB7791404.1"/>
    <property type="molecule type" value="Genomic_DNA"/>
</dbReference>
<feature type="transmembrane region" description="Helical" evidence="7">
    <location>
        <begin position="597"/>
        <end position="620"/>
    </location>
</feature>
<name>A0A6I1GI99_9BIFI</name>
<evidence type="ECO:0000256" key="2">
    <source>
        <dbReference type="ARBA" id="ARBA00022475"/>
    </source>
</evidence>
<dbReference type="Pfam" id="PF03706">
    <property type="entry name" value="LPG_synthase_TM"/>
    <property type="match status" value="1"/>
</dbReference>
<keyword evidence="5 7" id="KW-0472">Membrane</keyword>
<evidence type="ECO:0000313" key="8">
    <source>
        <dbReference type="EMBL" id="KAB7791404.1"/>
    </source>
</evidence>
<evidence type="ECO:0000256" key="4">
    <source>
        <dbReference type="ARBA" id="ARBA00022989"/>
    </source>
</evidence>
<dbReference type="InterPro" id="IPR022791">
    <property type="entry name" value="L-PG_synthase/AglD"/>
</dbReference>
<feature type="transmembrane region" description="Helical" evidence="7">
    <location>
        <begin position="821"/>
        <end position="843"/>
    </location>
</feature>
<feature type="transmembrane region" description="Helical" evidence="7">
    <location>
        <begin position="796"/>
        <end position="815"/>
    </location>
</feature>
<keyword evidence="2" id="KW-1003">Cell membrane</keyword>
<dbReference type="RefSeq" id="WP_376863619.1">
    <property type="nucleotide sequence ID" value="NZ_JBHSKZ010000064.1"/>
</dbReference>
<feature type="transmembrane region" description="Helical" evidence="7">
    <location>
        <begin position="132"/>
        <end position="151"/>
    </location>
</feature>
<evidence type="ECO:0000256" key="5">
    <source>
        <dbReference type="ARBA" id="ARBA00023136"/>
    </source>
</evidence>